<dbReference type="OrthoDB" id="9078243at2"/>
<keyword evidence="3" id="KW-1185">Reference proteome</keyword>
<dbReference type="Proteomes" id="UP000295129">
    <property type="component" value="Unassembled WGS sequence"/>
</dbReference>
<accession>A0A4R6DDA2</accession>
<dbReference type="AlphaFoldDB" id="A0A4R6DDA2"/>
<evidence type="ECO:0000256" key="1">
    <source>
        <dbReference type="SAM" id="MobiDB-lite"/>
    </source>
</evidence>
<dbReference type="RefSeq" id="WP_133595278.1">
    <property type="nucleotide sequence ID" value="NZ_SNVV01000048.1"/>
</dbReference>
<proteinExistence type="predicted"/>
<comment type="caution">
    <text evidence="2">The sequence shown here is derived from an EMBL/GenBank/DDBJ whole genome shotgun (WGS) entry which is preliminary data.</text>
</comment>
<sequence>MATDTARKRQQATAKKTAKARGLKAADASARASATVNVGSVLSFIEGVSEEDKSDVLTQSNWPSERRAASGAYDRFTQTQFWYQKYIEVLQALGWASEQFSFLNFRQDEGEFRMDQAAVGVITAIATQNQLSALKQAIDALSALTEDDKTVSLFDFHSSMQSSGNFQLGAIRRTENGAISMAVGCFFFHAIDERRRFLFFRWGTQKAQFWTAAQRMTLNKDLHARRQADVIAKLDANATEYLSDRKIIKR</sequence>
<evidence type="ECO:0000313" key="2">
    <source>
        <dbReference type="EMBL" id="TDN42521.1"/>
    </source>
</evidence>
<organism evidence="2 3">
    <name type="scientific">Azoarcus indigens</name>
    <dbReference type="NCBI Taxonomy" id="29545"/>
    <lineage>
        <taxon>Bacteria</taxon>
        <taxon>Pseudomonadati</taxon>
        <taxon>Pseudomonadota</taxon>
        <taxon>Betaproteobacteria</taxon>
        <taxon>Rhodocyclales</taxon>
        <taxon>Zoogloeaceae</taxon>
        <taxon>Azoarcus</taxon>
    </lineage>
</organism>
<protein>
    <submittedName>
        <fullName evidence="2">Uncharacterized protein</fullName>
    </submittedName>
</protein>
<evidence type="ECO:0000313" key="3">
    <source>
        <dbReference type="Proteomes" id="UP000295129"/>
    </source>
</evidence>
<feature type="region of interest" description="Disordered" evidence="1">
    <location>
        <begin position="1"/>
        <end position="20"/>
    </location>
</feature>
<name>A0A4R6DDA2_9RHOO</name>
<dbReference type="EMBL" id="SNVV01000048">
    <property type="protein sequence ID" value="TDN42521.1"/>
    <property type="molecule type" value="Genomic_DNA"/>
</dbReference>
<gene>
    <name evidence="2" type="ORF">C7389_1482</name>
</gene>
<reference evidence="2 3" key="1">
    <citation type="submission" date="2019-03" db="EMBL/GenBank/DDBJ databases">
        <title>Genomic Encyclopedia of Type Strains, Phase IV (KMG-IV): sequencing the most valuable type-strain genomes for metagenomic binning, comparative biology and taxonomic classification.</title>
        <authorList>
            <person name="Goeker M."/>
        </authorList>
    </citation>
    <scope>NUCLEOTIDE SEQUENCE [LARGE SCALE GENOMIC DNA]</scope>
    <source>
        <strain evidence="2 3">DSM 12121</strain>
    </source>
</reference>